<feature type="transmembrane region" description="Helical" evidence="2">
    <location>
        <begin position="211"/>
        <end position="232"/>
    </location>
</feature>
<dbReference type="RefSeq" id="WP_158087223.1">
    <property type="nucleotide sequence ID" value="NZ_MVHF01000047.1"/>
</dbReference>
<name>A0A1X0ABB8_9MYCO</name>
<keyword evidence="4" id="KW-1185">Reference proteome</keyword>
<dbReference type="AlphaFoldDB" id="A0A1X0ABB8"/>
<dbReference type="OrthoDB" id="4160354at2"/>
<dbReference type="InterPro" id="IPR050445">
    <property type="entry name" value="Bact_polysacc_biosynth/exp"/>
</dbReference>
<evidence type="ECO:0008006" key="5">
    <source>
        <dbReference type="Google" id="ProtNLM"/>
    </source>
</evidence>
<gene>
    <name evidence="3" type="ORF">BST13_31125</name>
</gene>
<dbReference type="PANTHER" id="PTHR32309">
    <property type="entry name" value="TYROSINE-PROTEIN KINASE"/>
    <property type="match status" value="1"/>
</dbReference>
<dbReference type="EMBL" id="MVHF01000047">
    <property type="protein sequence ID" value="ORA26996.1"/>
    <property type="molecule type" value="Genomic_DNA"/>
</dbReference>
<feature type="region of interest" description="Disordered" evidence="1">
    <location>
        <begin position="239"/>
        <end position="259"/>
    </location>
</feature>
<organism evidence="3 4">
    <name type="scientific">Mycobacterium aquaticum</name>
    <dbReference type="NCBI Taxonomy" id="1927124"/>
    <lineage>
        <taxon>Bacteria</taxon>
        <taxon>Bacillati</taxon>
        <taxon>Actinomycetota</taxon>
        <taxon>Actinomycetes</taxon>
        <taxon>Mycobacteriales</taxon>
        <taxon>Mycobacteriaceae</taxon>
        <taxon>Mycobacterium</taxon>
    </lineage>
</organism>
<dbReference type="STRING" id="1927124.BST13_31125"/>
<feature type="compositionally biased region" description="Low complexity" evidence="1">
    <location>
        <begin position="239"/>
        <end position="251"/>
    </location>
</feature>
<dbReference type="PANTHER" id="PTHR32309:SF31">
    <property type="entry name" value="CAPSULAR EXOPOLYSACCHARIDE FAMILY"/>
    <property type="match status" value="1"/>
</dbReference>
<sequence length="259" mass="27159">MSIREIARWWPLVVAVTLIAVCGGVWSSSRHVSTYTATTRVVLATLPQWEDTFIGTSLLHESGDVERTTATAAAILSSRRAATLAAEYLGGDWTPDSVAEAVKVAPLQDANVIEIVAKARQPALAAKIAEGYAKATMQDRWRTISAELDKRIAAMSAEIAAGPPDSSHVRDAYTALRTIQLIRSGDFDPTMKIDSTSAPVEVAQMSTMSTAAVAAAGGLCVGVFAAIGAALLRRRMGQPAASSPQHSAAAAGLSSNRGR</sequence>
<reference evidence="3 4" key="1">
    <citation type="submission" date="2017-02" db="EMBL/GenBank/DDBJ databases">
        <title>The new phylogeny of genus Mycobacterium.</title>
        <authorList>
            <person name="Tortoli E."/>
            <person name="Trovato A."/>
            <person name="Cirillo D.M."/>
        </authorList>
    </citation>
    <scope>NUCLEOTIDE SEQUENCE [LARGE SCALE GENOMIC DNA]</scope>
    <source>
        <strain evidence="3 4">RW6</strain>
    </source>
</reference>
<accession>A0A1X0ABB8</accession>
<comment type="caution">
    <text evidence="3">The sequence shown here is derived from an EMBL/GenBank/DDBJ whole genome shotgun (WGS) entry which is preliminary data.</text>
</comment>
<evidence type="ECO:0000256" key="2">
    <source>
        <dbReference type="SAM" id="Phobius"/>
    </source>
</evidence>
<protein>
    <recommendedName>
        <fullName evidence="5">Polysaccharide chain length determinant N-terminal domain-containing protein</fullName>
    </recommendedName>
</protein>
<keyword evidence="2" id="KW-0812">Transmembrane</keyword>
<dbReference type="Proteomes" id="UP000192448">
    <property type="component" value="Unassembled WGS sequence"/>
</dbReference>
<evidence type="ECO:0000313" key="4">
    <source>
        <dbReference type="Proteomes" id="UP000192448"/>
    </source>
</evidence>
<evidence type="ECO:0000256" key="1">
    <source>
        <dbReference type="SAM" id="MobiDB-lite"/>
    </source>
</evidence>
<keyword evidence="2" id="KW-1133">Transmembrane helix</keyword>
<keyword evidence="2" id="KW-0472">Membrane</keyword>
<evidence type="ECO:0000313" key="3">
    <source>
        <dbReference type="EMBL" id="ORA26996.1"/>
    </source>
</evidence>
<proteinExistence type="predicted"/>